<comment type="caution">
    <text evidence="1">The sequence shown here is derived from an EMBL/GenBank/DDBJ whole genome shotgun (WGS) entry which is preliminary data.</text>
</comment>
<protein>
    <submittedName>
        <fullName evidence="1">Uncharacterized protein</fullName>
    </submittedName>
</protein>
<name>A0A4Y2KBF9_ARAVE</name>
<proteinExistence type="predicted"/>
<dbReference type="AlphaFoldDB" id="A0A4Y2KBF9"/>
<reference evidence="1 2" key="1">
    <citation type="journal article" date="2019" name="Sci. Rep.">
        <title>Orb-weaving spider Araneus ventricosus genome elucidates the spidroin gene catalogue.</title>
        <authorList>
            <person name="Kono N."/>
            <person name="Nakamura H."/>
            <person name="Ohtoshi R."/>
            <person name="Moran D.A.P."/>
            <person name="Shinohara A."/>
            <person name="Yoshida Y."/>
            <person name="Fujiwara M."/>
            <person name="Mori M."/>
            <person name="Tomita M."/>
            <person name="Arakawa K."/>
        </authorList>
    </citation>
    <scope>NUCLEOTIDE SEQUENCE [LARGE SCALE GENOMIC DNA]</scope>
</reference>
<sequence length="114" mass="13248">MCGCSNLFTNLCDRLQQTKTSLQRPCTNQILTTAEMFEFCQEHLKGITFTYIKDEEIIQHHNIQLLDQFENSVTITGTRSFHCFVPVSESNLKCFIAAQATEYEIHFTKQKLYT</sequence>
<accession>A0A4Y2KBF9</accession>
<evidence type="ECO:0000313" key="2">
    <source>
        <dbReference type="Proteomes" id="UP000499080"/>
    </source>
</evidence>
<dbReference type="Proteomes" id="UP000499080">
    <property type="component" value="Unassembled WGS sequence"/>
</dbReference>
<dbReference type="EMBL" id="BGPR01004385">
    <property type="protein sequence ID" value="GBM99055.1"/>
    <property type="molecule type" value="Genomic_DNA"/>
</dbReference>
<gene>
    <name evidence="1" type="ORF">AVEN_161260_1</name>
</gene>
<keyword evidence="2" id="KW-1185">Reference proteome</keyword>
<evidence type="ECO:0000313" key="1">
    <source>
        <dbReference type="EMBL" id="GBM99055.1"/>
    </source>
</evidence>
<organism evidence="1 2">
    <name type="scientific">Araneus ventricosus</name>
    <name type="common">Orbweaver spider</name>
    <name type="synonym">Epeira ventricosa</name>
    <dbReference type="NCBI Taxonomy" id="182803"/>
    <lineage>
        <taxon>Eukaryota</taxon>
        <taxon>Metazoa</taxon>
        <taxon>Ecdysozoa</taxon>
        <taxon>Arthropoda</taxon>
        <taxon>Chelicerata</taxon>
        <taxon>Arachnida</taxon>
        <taxon>Araneae</taxon>
        <taxon>Araneomorphae</taxon>
        <taxon>Entelegynae</taxon>
        <taxon>Araneoidea</taxon>
        <taxon>Araneidae</taxon>
        <taxon>Araneus</taxon>
    </lineage>
</organism>
<dbReference type="OrthoDB" id="6625945at2759"/>